<dbReference type="PANTHER" id="PTHR44196">
    <property type="entry name" value="DEHYDROGENASE/REDUCTASE SDR FAMILY MEMBER 7B"/>
    <property type="match status" value="1"/>
</dbReference>
<reference evidence="4" key="2">
    <citation type="journal article" date="2021" name="PeerJ">
        <title>Extensive microbial diversity within the chicken gut microbiome revealed by metagenomics and culture.</title>
        <authorList>
            <person name="Gilroy R."/>
            <person name="Ravi A."/>
            <person name="Getino M."/>
            <person name="Pursley I."/>
            <person name="Horton D.L."/>
            <person name="Alikhan N.F."/>
            <person name="Baker D."/>
            <person name="Gharbi K."/>
            <person name="Hall N."/>
            <person name="Watson M."/>
            <person name="Adriaenssens E.M."/>
            <person name="Foster-Nyarko E."/>
            <person name="Jarju S."/>
            <person name="Secka A."/>
            <person name="Antonio M."/>
            <person name="Oren A."/>
            <person name="Chaudhuri R.R."/>
            <person name="La Ragione R."/>
            <person name="Hildebrand F."/>
            <person name="Pallen M.J."/>
        </authorList>
    </citation>
    <scope>NUCLEOTIDE SEQUENCE</scope>
    <source>
        <strain evidence="4">ChiSjej3B21-11622</strain>
    </source>
</reference>
<reference evidence="4" key="1">
    <citation type="submission" date="2020-10" db="EMBL/GenBank/DDBJ databases">
        <authorList>
            <person name="Gilroy R."/>
        </authorList>
    </citation>
    <scope>NUCLEOTIDE SEQUENCE</scope>
    <source>
        <strain evidence="4">ChiSjej3B21-11622</strain>
    </source>
</reference>
<organism evidence="4 5">
    <name type="scientific">Candidatus Limivivens merdigallinarum</name>
    <dbReference type="NCBI Taxonomy" id="2840859"/>
    <lineage>
        <taxon>Bacteria</taxon>
        <taxon>Bacillati</taxon>
        <taxon>Bacillota</taxon>
        <taxon>Clostridia</taxon>
        <taxon>Lachnospirales</taxon>
        <taxon>Lachnospiraceae</taxon>
        <taxon>Lachnospiraceae incertae sedis</taxon>
        <taxon>Candidatus Limivivens</taxon>
    </lineage>
</organism>
<evidence type="ECO:0000313" key="5">
    <source>
        <dbReference type="Proteomes" id="UP000886886"/>
    </source>
</evidence>
<dbReference type="AlphaFoldDB" id="A0A9D0ZV08"/>
<dbReference type="Pfam" id="PF00106">
    <property type="entry name" value="adh_short"/>
    <property type="match status" value="1"/>
</dbReference>
<evidence type="ECO:0000256" key="3">
    <source>
        <dbReference type="RuleBase" id="RU000363"/>
    </source>
</evidence>
<evidence type="ECO:0000313" key="4">
    <source>
        <dbReference type="EMBL" id="HIQ95920.1"/>
    </source>
</evidence>
<dbReference type="CDD" id="cd05233">
    <property type="entry name" value="SDR_c"/>
    <property type="match status" value="1"/>
</dbReference>
<dbReference type="GO" id="GO:0016491">
    <property type="term" value="F:oxidoreductase activity"/>
    <property type="evidence" value="ECO:0007669"/>
    <property type="project" value="UniProtKB-KW"/>
</dbReference>
<keyword evidence="2" id="KW-0560">Oxidoreductase</keyword>
<dbReference type="SUPFAM" id="SSF51735">
    <property type="entry name" value="NAD(P)-binding Rossmann-fold domains"/>
    <property type="match status" value="1"/>
</dbReference>
<protein>
    <submittedName>
        <fullName evidence="4">SDR family NAD(P)-dependent oxidoreductase</fullName>
    </submittedName>
</protein>
<comment type="similarity">
    <text evidence="1 3">Belongs to the short-chain dehydrogenases/reductases (SDR) family.</text>
</comment>
<evidence type="ECO:0000256" key="2">
    <source>
        <dbReference type="ARBA" id="ARBA00023002"/>
    </source>
</evidence>
<accession>A0A9D0ZV08</accession>
<dbReference type="PRINTS" id="PR00080">
    <property type="entry name" value="SDRFAMILY"/>
</dbReference>
<dbReference type="Proteomes" id="UP000886886">
    <property type="component" value="Unassembled WGS sequence"/>
</dbReference>
<evidence type="ECO:0000256" key="1">
    <source>
        <dbReference type="ARBA" id="ARBA00006484"/>
    </source>
</evidence>
<dbReference type="Gene3D" id="3.40.50.720">
    <property type="entry name" value="NAD(P)-binding Rossmann-like Domain"/>
    <property type="match status" value="1"/>
</dbReference>
<dbReference type="InterPro" id="IPR036291">
    <property type="entry name" value="NAD(P)-bd_dom_sf"/>
</dbReference>
<dbReference type="PANTHER" id="PTHR44196:SF2">
    <property type="entry name" value="SHORT-CHAIN DEHYDROGENASE-RELATED"/>
    <property type="match status" value="1"/>
</dbReference>
<comment type="caution">
    <text evidence="4">The sequence shown here is derived from an EMBL/GenBank/DDBJ whole genome shotgun (WGS) entry which is preliminary data.</text>
</comment>
<sequence>MKEIAVVTGASSGLGREFVRELGAFYPSIQEVWCIGRNIRRLKCLGNTEKRRIKILPLDLTKESDLKTLSQAFKEELSGGKGAIRLLVNAAGSGYYGPFAKDSLNRHQETIRINCEALTGVTYLSLPYLRRGSRILQLASAAAFFPQPDFAVYAASKAYVLSFSRALSLELKAKGISVTAVCPGPVDTPFLKRSRAGKNVPSYKKRTAANPKAVARLALFHSLKGRNLSLYGGSIHALYLGTQLLPQSCFSFAASLLNTEKRHSR</sequence>
<proteinExistence type="inferred from homology"/>
<dbReference type="PROSITE" id="PS00061">
    <property type="entry name" value="ADH_SHORT"/>
    <property type="match status" value="1"/>
</dbReference>
<gene>
    <name evidence="4" type="ORF">IAB26_05090</name>
</gene>
<dbReference type="GO" id="GO:0016020">
    <property type="term" value="C:membrane"/>
    <property type="evidence" value="ECO:0007669"/>
    <property type="project" value="TreeGrafter"/>
</dbReference>
<dbReference type="PRINTS" id="PR00081">
    <property type="entry name" value="GDHRDH"/>
</dbReference>
<dbReference type="InterPro" id="IPR002347">
    <property type="entry name" value="SDR_fam"/>
</dbReference>
<name>A0A9D0ZV08_9FIRM</name>
<dbReference type="InterPro" id="IPR020904">
    <property type="entry name" value="Sc_DH/Rdtase_CS"/>
</dbReference>
<dbReference type="EMBL" id="DVFT01000077">
    <property type="protein sequence ID" value="HIQ95920.1"/>
    <property type="molecule type" value="Genomic_DNA"/>
</dbReference>